<keyword evidence="4" id="KW-0449">Lipoprotein</keyword>
<reference evidence="4 6" key="1">
    <citation type="submission" date="2015-09" db="EMBL/GenBank/DDBJ databases">
        <authorList>
            <consortium name="Swine Surveillance"/>
        </authorList>
    </citation>
    <scope>NUCLEOTIDE SEQUENCE [LARGE SCALE GENOMIC DNA]</scope>
    <source>
        <strain evidence="4 6">5120</strain>
    </source>
</reference>
<dbReference type="Pfam" id="PF00691">
    <property type="entry name" value="OmpA"/>
    <property type="match status" value="1"/>
</dbReference>
<protein>
    <submittedName>
        <fullName evidence="4">Inner membrane lipoprotein YiaD</fullName>
    </submittedName>
</protein>
<evidence type="ECO:0000313" key="3">
    <source>
        <dbReference type="EMBL" id="CUH67046.1"/>
    </source>
</evidence>
<reference evidence="3 5" key="2">
    <citation type="submission" date="2015-09" db="EMBL/GenBank/DDBJ databases">
        <authorList>
            <person name="Rodrigo-Torres L."/>
            <person name="Arahal D.R."/>
        </authorList>
    </citation>
    <scope>NUCLEOTIDE SEQUENCE [LARGE SCALE GENOMIC DNA]</scope>
    <source>
        <strain evidence="3 5">CECT 5118</strain>
    </source>
</reference>
<gene>
    <name evidence="4" type="primary">yiaD_2</name>
    <name evidence="3" type="ORF">TL5118_02014</name>
    <name evidence="4" type="ORF">TL5120_00872</name>
</gene>
<dbReference type="Proteomes" id="UP000051887">
    <property type="component" value="Unassembled WGS sequence"/>
</dbReference>
<dbReference type="PROSITE" id="PS51123">
    <property type="entry name" value="OMPA_2"/>
    <property type="match status" value="1"/>
</dbReference>
<evidence type="ECO:0000313" key="6">
    <source>
        <dbReference type="Proteomes" id="UP000051887"/>
    </source>
</evidence>
<evidence type="ECO:0000256" key="1">
    <source>
        <dbReference type="PROSITE-ProRule" id="PRU00473"/>
    </source>
</evidence>
<dbReference type="SUPFAM" id="SSF103088">
    <property type="entry name" value="OmpA-like"/>
    <property type="match status" value="1"/>
</dbReference>
<keyword evidence="1" id="KW-0472">Membrane</keyword>
<dbReference type="CDD" id="cd07185">
    <property type="entry name" value="OmpA_C-like"/>
    <property type="match status" value="1"/>
</dbReference>
<dbReference type="Proteomes" id="UP000051086">
    <property type="component" value="Unassembled WGS sequence"/>
</dbReference>
<evidence type="ECO:0000313" key="5">
    <source>
        <dbReference type="Proteomes" id="UP000051086"/>
    </source>
</evidence>
<dbReference type="GO" id="GO:0016020">
    <property type="term" value="C:membrane"/>
    <property type="evidence" value="ECO:0007669"/>
    <property type="project" value="UniProtKB-UniRule"/>
</dbReference>
<dbReference type="AlphaFoldDB" id="A0A0P1G7F8"/>
<keyword evidence="5" id="KW-1185">Reference proteome</keyword>
<dbReference type="InterPro" id="IPR050330">
    <property type="entry name" value="Bact_OuterMem_StrucFunc"/>
</dbReference>
<sequence length="114" mass="12318">MRESHVFFPAGGSRLDAAAQAQIVQLSEVLNISFMRQTCLRLIGHSDSVGGASVNEALSLQRATQVAEVLKARLDDPTRVQEVLGVGEAQPLAGFATTAVENRRVEIWAKTCVR</sequence>
<proteinExistence type="predicted"/>
<accession>A0A0P1G7F8</accession>
<dbReference type="PANTHER" id="PTHR30329:SF20">
    <property type="entry name" value="EXPORTED PROTEIN"/>
    <property type="match status" value="1"/>
</dbReference>
<name>A0A0P1G7F8_9RHOB</name>
<organism evidence="4 6">
    <name type="scientific">Thalassovita autumnalis</name>
    <dbReference type="NCBI Taxonomy" id="2072972"/>
    <lineage>
        <taxon>Bacteria</taxon>
        <taxon>Pseudomonadati</taxon>
        <taxon>Pseudomonadota</taxon>
        <taxon>Alphaproteobacteria</taxon>
        <taxon>Rhodobacterales</taxon>
        <taxon>Roseobacteraceae</taxon>
        <taxon>Thalassovita</taxon>
    </lineage>
</organism>
<evidence type="ECO:0000259" key="2">
    <source>
        <dbReference type="PROSITE" id="PS51123"/>
    </source>
</evidence>
<dbReference type="InterPro" id="IPR036737">
    <property type="entry name" value="OmpA-like_sf"/>
</dbReference>
<dbReference type="InterPro" id="IPR006665">
    <property type="entry name" value="OmpA-like"/>
</dbReference>
<feature type="domain" description="OmpA-like" evidence="2">
    <location>
        <begin position="1"/>
        <end position="113"/>
    </location>
</feature>
<dbReference type="PANTHER" id="PTHR30329">
    <property type="entry name" value="STATOR ELEMENT OF FLAGELLAR MOTOR COMPLEX"/>
    <property type="match status" value="1"/>
</dbReference>
<dbReference type="EMBL" id="CYSC01000016">
    <property type="protein sequence ID" value="CUH71092.1"/>
    <property type="molecule type" value="Genomic_DNA"/>
</dbReference>
<evidence type="ECO:0000313" key="4">
    <source>
        <dbReference type="EMBL" id="CUH71092.1"/>
    </source>
</evidence>
<dbReference type="Gene3D" id="3.30.1330.60">
    <property type="entry name" value="OmpA-like domain"/>
    <property type="match status" value="1"/>
</dbReference>
<dbReference type="EMBL" id="CYSB01000028">
    <property type="protein sequence ID" value="CUH67046.1"/>
    <property type="molecule type" value="Genomic_DNA"/>
</dbReference>